<reference evidence="2" key="2">
    <citation type="submission" date="2025-08" db="UniProtKB">
        <authorList>
            <consortium name="Ensembl"/>
        </authorList>
    </citation>
    <scope>IDENTIFICATION</scope>
</reference>
<sequence length="58" mass="6602">MEELLKQELQSSMAKATGHSSSRCISQNYNSCRGWVFVKVNHKSEAKKMFEGPRSNPK</sequence>
<reference evidence="3" key="1">
    <citation type="submission" date="2018-12" db="EMBL/GenBank/DDBJ databases">
        <authorList>
            <person name="Yazar S."/>
        </authorList>
    </citation>
    <scope>NUCLEOTIDE SEQUENCE [LARGE SCALE GENOMIC DNA]</scope>
</reference>
<evidence type="ECO:0000256" key="1">
    <source>
        <dbReference type="SAM" id="MobiDB-lite"/>
    </source>
</evidence>
<name>A0A4X2KGC7_VOMUR</name>
<evidence type="ECO:0000313" key="3">
    <source>
        <dbReference type="Proteomes" id="UP000314987"/>
    </source>
</evidence>
<evidence type="ECO:0000313" key="2">
    <source>
        <dbReference type="Ensembl" id="ENSVURP00010010969.1"/>
    </source>
</evidence>
<dbReference type="GeneTree" id="ENSGT00940000174705"/>
<organism evidence="2 3">
    <name type="scientific">Vombatus ursinus</name>
    <name type="common">Common wombat</name>
    <dbReference type="NCBI Taxonomy" id="29139"/>
    <lineage>
        <taxon>Eukaryota</taxon>
        <taxon>Metazoa</taxon>
        <taxon>Chordata</taxon>
        <taxon>Craniata</taxon>
        <taxon>Vertebrata</taxon>
        <taxon>Euteleostomi</taxon>
        <taxon>Mammalia</taxon>
        <taxon>Metatheria</taxon>
        <taxon>Diprotodontia</taxon>
        <taxon>Vombatidae</taxon>
        <taxon>Vombatus</taxon>
    </lineage>
</organism>
<dbReference type="AlphaFoldDB" id="A0A4X2KGC7"/>
<dbReference type="OMA" id="WVFVKVN"/>
<feature type="region of interest" description="Disordered" evidence="1">
    <location>
        <begin position="1"/>
        <end position="23"/>
    </location>
</feature>
<reference evidence="2" key="3">
    <citation type="submission" date="2025-09" db="UniProtKB">
        <authorList>
            <consortium name="Ensembl"/>
        </authorList>
    </citation>
    <scope>IDENTIFICATION</scope>
</reference>
<accession>A0A4X2KGC7</accession>
<proteinExistence type="predicted"/>
<keyword evidence="3" id="KW-1185">Reference proteome</keyword>
<dbReference type="Ensembl" id="ENSVURT00010012459.1">
    <property type="protein sequence ID" value="ENSVURP00010010969.1"/>
    <property type="gene ID" value="ENSVURG00010008472.1"/>
</dbReference>
<dbReference type="STRING" id="29139.ENSVURP00010010969"/>
<feature type="compositionally biased region" description="Polar residues" evidence="1">
    <location>
        <begin position="8"/>
        <end position="23"/>
    </location>
</feature>
<protein>
    <submittedName>
        <fullName evidence="2">Uncharacterized protein</fullName>
    </submittedName>
</protein>
<dbReference type="Proteomes" id="UP000314987">
    <property type="component" value="Unassembled WGS sequence"/>
</dbReference>